<protein>
    <recommendedName>
        <fullName evidence="3">ABC transporter substrate-binding protein</fullName>
    </recommendedName>
</protein>
<dbReference type="SUPFAM" id="SSF53850">
    <property type="entry name" value="Periplasmic binding protein-like II"/>
    <property type="match status" value="1"/>
</dbReference>
<dbReference type="Gene3D" id="3.40.190.10">
    <property type="entry name" value="Periplasmic binding protein-like II"/>
    <property type="match status" value="2"/>
</dbReference>
<dbReference type="InterPro" id="IPR006059">
    <property type="entry name" value="SBP"/>
</dbReference>
<gene>
    <name evidence="1" type="ORF">BC351_29980</name>
</gene>
<evidence type="ECO:0008006" key="3">
    <source>
        <dbReference type="Google" id="ProtNLM"/>
    </source>
</evidence>
<comment type="caution">
    <text evidence="1">The sequence shown here is derived from an EMBL/GenBank/DDBJ whole genome shotgun (WGS) entry which is preliminary data.</text>
</comment>
<dbReference type="Pfam" id="PF01547">
    <property type="entry name" value="SBP_bac_1"/>
    <property type="match status" value="1"/>
</dbReference>
<sequence>MKRGVLVGGVLSILIILSSCSPEKSKIQEETPQQAVTLTLMANMDWIGKPYLQRAWKMYEKATGNKIDIQVVPIDTATTVISKRVAMGEITDIVMGFGGTSLADLQPVKNFEDMTGEKWVSEIKSTILPILLHKGKIYGLPLWESSISGILYNKEVFEKFNIPKPTNHAQFIEACESLLSHGITPIYLPTKDIWPLSPQYGLDSLRKAYPHLVEDLNSNRIKFSDIPEIRELIDDYKNMATRGFYGSNFLNNNWDGQAAALASGKYAMAIAWDVYLSSDVEPQFPGTARKFGILPFFLGSSRLFGYEGPNVAMMMVNKNGKHVKEAMEMIRYMAKTENLNEAFRDISSETPFNSVTTNQPTTPYISDKAYIDANTNPSITPSIIGYNQLEMGRIIQRVLAGELTTDLAIKAMDDMRIAAAIAQQVPGF</sequence>
<dbReference type="RefSeq" id="WP_079414628.1">
    <property type="nucleotide sequence ID" value="NZ_MBTG01000019.1"/>
</dbReference>
<reference evidence="2" key="1">
    <citation type="submission" date="2016-07" db="EMBL/GenBank/DDBJ databases">
        <authorList>
            <person name="Florea S."/>
            <person name="Webb J.S."/>
            <person name="Jaromczyk J."/>
            <person name="Schardl C.L."/>
        </authorList>
    </citation>
    <scope>NUCLEOTIDE SEQUENCE [LARGE SCALE GENOMIC DNA]</scope>
    <source>
        <strain evidence="2">CY1</strain>
    </source>
</reference>
<proteinExistence type="predicted"/>
<dbReference type="OrthoDB" id="9798191at2"/>
<dbReference type="AlphaFoldDB" id="A0A1V4HGU0"/>
<name>A0A1V4HGU0_9BACL</name>
<dbReference type="EMBL" id="MBTG01000019">
    <property type="protein sequence ID" value="OPH54956.1"/>
    <property type="molecule type" value="Genomic_DNA"/>
</dbReference>
<dbReference type="Proteomes" id="UP000190626">
    <property type="component" value="Unassembled WGS sequence"/>
</dbReference>
<keyword evidence="2" id="KW-1185">Reference proteome</keyword>
<organism evidence="1 2">
    <name type="scientific">Paenibacillus ferrarius</name>
    <dbReference type="NCBI Taxonomy" id="1469647"/>
    <lineage>
        <taxon>Bacteria</taxon>
        <taxon>Bacillati</taxon>
        <taxon>Bacillota</taxon>
        <taxon>Bacilli</taxon>
        <taxon>Bacillales</taxon>
        <taxon>Paenibacillaceae</taxon>
        <taxon>Paenibacillus</taxon>
    </lineage>
</organism>
<dbReference type="STRING" id="1469647.BC351_29980"/>
<dbReference type="PROSITE" id="PS51257">
    <property type="entry name" value="PROKAR_LIPOPROTEIN"/>
    <property type="match status" value="1"/>
</dbReference>
<evidence type="ECO:0000313" key="1">
    <source>
        <dbReference type="EMBL" id="OPH54956.1"/>
    </source>
</evidence>
<dbReference type="PANTHER" id="PTHR43649">
    <property type="entry name" value="ARABINOSE-BINDING PROTEIN-RELATED"/>
    <property type="match status" value="1"/>
</dbReference>
<evidence type="ECO:0000313" key="2">
    <source>
        <dbReference type="Proteomes" id="UP000190626"/>
    </source>
</evidence>
<dbReference type="InterPro" id="IPR050490">
    <property type="entry name" value="Bact_solute-bd_prot1"/>
</dbReference>
<accession>A0A1V4HGU0</accession>